<accession>A0A2A6FRT1</accession>
<dbReference type="PANTHER" id="PTHR43350">
    <property type="entry name" value="NAD-DEPENDENT ALCOHOL DEHYDROGENASE"/>
    <property type="match status" value="1"/>
</dbReference>
<dbReference type="InterPro" id="IPR011032">
    <property type="entry name" value="GroES-like_sf"/>
</dbReference>
<keyword evidence="4" id="KW-0862">Zinc</keyword>
<dbReference type="Gene3D" id="3.40.50.720">
    <property type="entry name" value="NAD(P)-binding Rossmann-like Domain"/>
    <property type="match status" value="1"/>
</dbReference>
<organism evidence="7 8">
    <name type="scientific">Candidatus Lumbricidiphila eiseniae</name>
    <dbReference type="NCBI Taxonomy" id="1969409"/>
    <lineage>
        <taxon>Bacteria</taxon>
        <taxon>Bacillati</taxon>
        <taxon>Actinomycetota</taxon>
        <taxon>Actinomycetes</taxon>
        <taxon>Micrococcales</taxon>
        <taxon>Microbacteriaceae</taxon>
        <taxon>Candidatus Lumbricidiphila</taxon>
    </lineage>
</organism>
<dbReference type="PANTHER" id="PTHR43350:SF19">
    <property type="entry name" value="D-GULOSIDE 3-DEHYDROGENASE"/>
    <property type="match status" value="1"/>
</dbReference>
<comment type="similarity">
    <text evidence="2">Belongs to the zinc-containing alcohol dehydrogenase family.</text>
</comment>
<comment type="caution">
    <text evidence="7">The sequence shown here is derived from an EMBL/GenBank/DDBJ whole genome shotgun (WGS) entry which is preliminary data.</text>
</comment>
<comment type="cofactor">
    <cofactor evidence="1">
        <name>Zn(2+)</name>
        <dbReference type="ChEBI" id="CHEBI:29105"/>
    </cofactor>
</comment>
<dbReference type="SUPFAM" id="SSF51735">
    <property type="entry name" value="NAD(P)-binding Rossmann-fold domains"/>
    <property type="match status" value="1"/>
</dbReference>
<dbReference type="Gene3D" id="3.90.180.10">
    <property type="entry name" value="Medium-chain alcohol dehydrogenases, catalytic domain"/>
    <property type="match status" value="2"/>
</dbReference>
<evidence type="ECO:0000313" key="8">
    <source>
        <dbReference type="Proteomes" id="UP000219994"/>
    </source>
</evidence>
<protein>
    <submittedName>
        <fullName evidence="7">Oxidoreductase</fullName>
    </submittedName>
</protein>
<feature type="domain" description="Alcohol dehydrogenase-like C-terminal" evidence="6">
    <location>
        <begin position="172"/>
        <end position="293"/>
    </location>
</feature>
<evidence type="ECO:0000256" key="2">
    <source>
        <dbReference type="ARBA" id="ARBA00008072"/>
    </source>
</evidence>
<dbReference type="Pfam" id="PF00107">
    <property type="entry name" value="ADH_zinc_N"/>
    <property type="match status" value="1"/>
</dbReference>
<keyword evidence="3" id="KW-0479">Metal-binding</keyword>
<dbReference type="InterPro" id="IPR013149">
    <property type="entry name" value="ADH-like_C"/>
</dbReference>
<evidence type="ECO:0000256" key="5">
    <source>
        <dbReference type="ARBA" id="ARBA00023002"/>
    </source>
</evidence>
<gene>
    <name evidence="7" type="ORF">B5766_06010</name>
</gene>
<keyword evidence="5" id="KW-0560">Oxidoreductase</keyword>
<evidence type="ECO:0000256" key="3">
    <source>
        <dbReference type="ARBA" id="ARBA00022723"/>
    </source>
</evidence>
<dbReference type="SUPFAM" id="SSF50129">
    <property type="entry name" value="GroES-like"/>
    <property type="match status" value="1"/>
</dbReference>
<evidence type="ECO:0000256" key="4">
    <source>
        <dbReference type="ARBA" id="ARBA00022833"/>
    </source>
</evidence>
<reference evidence="8" key="1">
    <citation type="submission" date="2017-03" db="EMBL/GenBank/DDBJ databases">
        <authorList>
            <person name="Lund M.B."/>
        </authorList>
    </citation>
    <scope>NUCLEOTIDE SEQUENCE [LARGE SCALE GENOMIC DNA]</scope>
</reference>
<evidence type="ECO:0000313" key="7">
    <source>
        <dbReference type="EMBL" id="PDQ35378.1"/>
    </source>
</evidence>
<dbReference type="AlphaFoldDB" id="A0A2A6FRT1"/>
<evidence type="ECO:0000256" key="1">
    <source>
        <dbReference type="ARBA" id="ARBA00001947"/>
    </source>
</evidence>
<dbReference type="EMBL" id="NAEP01000034">
    <property type="protein sequence ID" value="PDQ35378.1"/>
    <property type="molecule type" value="Genomic_DNA"/>
</dbReference>
<sequence>MNSLLRFSAPRTVDIIDAPHQELQPGQVRVRTLYSGISAGTELTAYRGTNPYLTSEWDPELRLFRGATEHGQLAYPLDGWGYSEVGEVIEIAADPAAGPPDAPRLGDRVWGIWGHRAEGILTIETLRGHVLPAHLDPLAAAFVRVGAIALNGVLAADLGVGSTVAIFGQGVIGLLATRFAVLNGATVIAVDGIPARREAAERQGAAHAFVPDEQLAHSIRDVTAGAGADVAIELSGSYHALQAAVRAVGADGTVIASGFYQAEATPLRLGEEFHHNRVQVLASQIGSVPNRLRARWDVPRLQRTVVDALADRRLDATPLVTHRFRIEDAAEAYQLLDTDPAAALQVVLEFS</sequence>
<evidence type="ECO:0000259" key="6">
    <source>
        <dbReference type="Pfam" id="PF00107"/>
    </source>
</evidence>
<name>A0A2A6FRT1_9MICO</name>
<proteinExistence type="inferred from homology"/>
<dbReference type="Proteomes" id="UP000219994">
    <property type="component" value="Unassembled WGS sequence"/>
</dbReference>
<dbReference type="GO" id="GO:0016491">
    <property type="term" value="F:oxidoreductase activity"/>
    <property type="evidence" value="ECO:0007669"/>
    <property type="project" value="UniProtKB-KW"/>
</dbReference>
<dbReference type="CDD" id="cd08255">
    <property type="entry name" value="2-desacetyl-2-hydroxyethyl_bacteriochlorophyllide_like"/>
    <property type="match status" value="1"/>
</dbReference>
<dbReference type="InterPro" id="IPR036291">
    <property type="entry name" value="NAD(P)-bd_dom_sf"/>
</dbReference>
<dbReference type="GO" id="GO:0046872">
    <property type="term" value="F:metal ion binding"/>
    <property type="evidence" value="ECO:0007669"/>
    <property type="project" value="UniProtKB-KW"/>
</dbReference>